<dbReference type="Proteomes" id="UP000001572">
    <property type="component" value="Chromosome"/>
</dbReference>
<dbReference type="HOGENOM" id="CLU_000445_90_10_9"/>
<dbReference type="AlphaFoldDB" id="A6TKJ8"/>
<evidence type="ECO:0000256" key="2">
    <source>
        <dbReference type="ARBA" id="ARBA00022553"/>
    </source>
</evidence>
<dbReference type="InterPro" id="IPR016032">
    <property type="entry name" value="Sig_transdc_resp-reg_C-effctor"/>
</dbReference>
<keyword evidence="3" id="KW-0238">DNA-binding</keyword>
<feature type="domain" description="HTH luxR-type" evidence="6">
    <location>
        <begin position="138"/>
        <end position="203"/>
    </location>
</feature>
<evidence type="ECO:0000259" key="6">
    <source>
        <dbReference type="PROSITE" id="PS50043"/>
    </source>
</evidence>
<dbReference type="InterPro" id="IPR011006">
    <property type="entry name" value="CheY-like_superfamily"/>
</dbReference>
<dbReference type="GO" id="GO:0000160">
    <property type="term" value="P:phosphorelay signal transduction system"/>
    <property type="evidence" value="ECO:0007669"/>
    <property type="project" value="InterPro"/>
</dbReference>
<dbReference type="OrthoDB" id="9795108at2"/>
<dbReference type="RefSeq" id="WP_011971624.1">
    <property type="nucleotide sequence ID" value="NC_009633.1"/>
</dbReference>
<dbReference type="EMBL" id="CP000724">
    <property type="protein sequence ID" value="ABR46716.1"/>
    <property type="molecule type" value="Genomic_DNA"/>
</dbReference>
<dbReference type="CDD" id="cd17535">
    <property type="entry name" value="REC_NarL-like"/>
    <property type="match status" value="1"/>
</dbReference>
<dbReference type="InterPro" id="IPR000792">
    <property type="entry name" value="Tscrpt_reg_LuxR_C"/>
</dbReference>
<accession>A6TKJ8</accession>
<dbReference type="SMART" id="SM00421">
    <property type="entry name" value="HTH_LUXR"/>
    <property type="match status" value="1"/>
</dbReference>
<dbReference type="Pfam" id="PF00196">
    <property type="entry name" value="GerE"/>
    <property type="match status" value="1"/>
</dbReference>
<dbReference type="eggNOG" id="COG2197">
    <property type="taxonomic scope" value="Bacteria"/>
</dbReference>
<evidence type="ECO:0000256" key="1">
    <source>
        <dbReference type="ARBA" id="ARBA00018672"/>
    </source>
</evidence>
<dbReference type="SUPFAM" id="SSF46894">
    <property type="entry name" value="C-terminal effector domain of the bipartite response regulators"/>
    <property type="match status" value="1"/>
</dbReference>
<gene>
    <name evidence="8" type="ordered locus">Amet_0489</name>
</gene>
<dbReference type="PROSITE" id="PS50043">
    <property type="entry name" value="HTH_LUXR_2"/>
    <property type="match status" value="1"/>
</dbReference>
<dbReference type="KEGG" id="amt:Amet_0489"/>
<dbReference type="InterPro" id="IPR051015">
    <property type="entry name" value="EvgA-like"/>
</dbReference>
<keyword evidence="9" id="KW-1185">Reference proteome</keyword>
<organism evidence="8 9">
    <name type="scientific">Alkaliphilus metalliredigens (strain QYMF)</name>
    <dbReference type="NCBI Taxonomy" id="293826"/>
    <lineage>
        <taxon>Bacteria</taxon>
        <taxon>Bacillati</taxon>
        <taxon>Bacillota</taxon>
        <taxon>Clostridia</taxon>
        <taxon>Peptostreptococcales</taxon>
        <taxon>Natronincolaceae</taxon>
        <taxon>Alkaliphilus</taxon>
    </lineage>
</organism>
<evidence type="ECO:0000256" key="4">
    <source>
        <dbReference type="ARBA" id="ARBA00024867"/>
    </source>
</evidence>
<dbReference type="PRINTS" id="PR00038">
    <property type="entry name" value="HTHLUXR"/>
</dbReference>
<feature type="domain" description="Response regulatory" evidence="7">
    <location>
        <begin position="2"/>
        <end position="118"/>
    </location>
</feature>
<dbReference type="GO" id="GO:0003677">
    <property type="term" value="F:DNA binding"/>
    <property type="evidence" value="ECO:0007669"/>
    <property type="project" value="UniProtKB-KW"/>
</dbReference>
<evidence type="ECO:0000259" key="7">
    <source>
        <dbReference type="PROSITE" id="PS50110"/>
    </source>
</evidence>
<comment type="function">
    <text evidence="4">May play the central regulatory role in sporulation. It may be an element of the effector pathway responsible for the activation of sporulation genes in response to nutritional stress. Spo0A may act in concert with spo0H (a sigma factor) to control the expression of some genes that are critical to the sporulation process.</text>
</comment>
<evidence type="ECO:0000256" key="5">
    <source>
        <dbReference type="PROSITE-ProRule" id="PRU00169"/>
    </source>
</evidence>
<dbReference type="SUPFAM" id="SSF52172">
    <property type="entry name" value="CheY-like"/>
    <property type="match status" value="1"/>
</dbReference>
<dbReference type="PANTHER" id="PTHR45566">
    <property type="entry name" value="HTH-TYPE TRANSCRIPTIONAL REGULATOR YHJB-RELATED"/>
    <property type="match status" value="1"/>
</dbReference>
<dbReference type="SMART" id="SM00448">
    <property type="entry name" value="REC"/>
    <property type="match status" value="1"/>
</dbReference>
<evidence type="ECO:0000313" key="8">
    <source>
        <dbReference type="EMBL" id="ABR46716.1"/>
    </source>
</evidence>
<dbReference type="PROSITE" id="PS50110">
    <property type="entry name" value="RESPONSE_REGULATORY"/>
    <property type="match status" value="1"/>
</dbReference>
<dbReference type="CDD" id="cd06170">
    <property type="entry name" value="LuxR_C_like"/>
    <property type="match status" value="1"/>
</dbReference>
<feature type="modified residue" description="4-aspartylphosphate" evidence="5">
    <location>
        <position position="53"/>
    </location>
</feature>
<dbReference type="InterPro" id="IPR001789">
    <property type="entry name" value="Sig_transdc_resp-reg_receiver"/>
</dbReference>
<protein>
    <recommendedName>
        <fullName evidence="1">Stage 0 sporulation protein A homolog</fullName>
    </recommendedName>
</protein>
<reference evidence="9" key="1">
    <citation type="journal article" date="2016" name="Genome Announc.">
        <title>Complete genome sequence of Alkaliphilus metalliredigens strain QYMF, an alkaliphilic and metal-reducing bacterium isolated from borax-contaminated leachate ponds.</title>
        <authorList>
            <person name="Hwang C."/>
            <person name="Copeland A."/>
            <person name="Lucas S."/>
            <person name="Lapidus A."/>
            <person name="Barry K."/>
            <person name="Detter J.C."/>
            <person name="Glavina Del Rio T."/>
            <person name="Hammon N."/>
            <person name="Israni S."/>
            <person name="Dalin E."/>
            <person name="Tice H."/>
            <person name="Pitluck S."/>
            <person name="Chertkov O."/>
            <person name="Brettin T."/>
            <person name="Bruce D."/>
            <person name="Han C."/>
            <person name="Schmutz J."/>
            <person name="Larimer F."/>
            <person name="Land M.L."/>
            <person name="Hauser L."/>
            <person name="Kyrpides N."/>
            <person name="Mikhailova N."/>
            <person name="Ye Q."/>
            <person name="Zhou J."/>
            <person name="Richardson P."/>
            <person name="Fields M.W."/>
        </authorList>
    </citation>
    <scope>NUCLEOTIDE SEQUENCE [LARGE SCALE GENOMIC DNA]</scope>
    <source>
        <strain evidence="9">QYMF</strain>
    </source>
</reference>
<evidence type="ECO:0000313" key="9">
    <source>
        <dbReference type="Proteomes" id="UP000001572"/>
    </source>
</evidence>
<dbReference type="STRING" id="293826.Amet_0489"/>
<dbReference type="GO" id="GO:0006355">
    <property type="term" value="P:regulation of DNA-templated transcription"/>
    <property type="evidence" value="ECO:0007669"/>
    <property type="project" value="InterPro"/>
</dbReference>
<name>A6TKJ8_ALKMQ</name>
<dbReference type="PANTHER" id="PTHR45566:SF2">
    <property type="entry name" value="NARL SUBFAMILY"/>
    <property type="match status" value="1"/>
</dbReference>
<dbReference type="Gene3D" id="3.40.50.2300">
    <property type="match status" value="1"/>
</dbReference>
<dbReference type="Pfam" id="PF00072">
    <property type="entry name" value="Response_reg"/>
    <property type="match status" value="1"/>
</dbReference>
<evidence type="ECO:0000256" key="3">
    <source>
        <dbReference type="ARBA" id="ARBA00023125"/>
    </source>
</evidence>
<keyword evidence="2 5" id="KW-0597">Phosphoprotein</keyword>
<proteinExistence type="predicted"/>
<dbReference type="PROSITE" id="PS00622">
    <property type="entry name" value="HTH_LUXR_1"/>
    <property type="match status" value="1"/>
</dbReference>
<dbReference type="InterPro" id="IPR058245">
    <property type="entry name" value="NreC/VraR/RcsB-like_REC"/>
</dbReference>
<sequence length="205" mass="23324">MRILIVDDHPLVRKGIASILFLEKDVHEIKEAENIEEAIDMMAKFSPEITLIDLNLGRQDGLEIVNKARAKGMATKFIVLTSSSKREDFLRAREAGVDGYILKEAFAEDILYALRIVLRGKKFIDPEVIQYQTSDIRENSHLDELTPRERDVLTELGKGLSNFEIGKQLFISEHTVKKHVSNILSKLELNHRTQAALFVNNSINI</sequence>